<proteinExistence type="predicted"/>
<dbReference type="AlphaFoldDB" id="A0A7G9YEG3"/>
<keyword evidence="1" id="KW-0812">Transmembrane</keyword>
<keyword evidence="1" id="KW-0472">Membrane</keyword>
<name>A0A7G9YEG3_9EURY</name>
<keyword evidence="1" id="KW-1133">Transmembrane helix</keyword>
<evidence type="ECO:0000256" key="1">
    <source>
        <dbReference type="SAM" id="Phobius"/>
    </source>
</evidence>
<gene>
    <name evidence="2" type="ORF">NIBJONLA_00014</name>
</gene>
<protein>
    <submittedName>
        <fullName evidence="2">Uncharacterized protein</fullName>
    </submittedName>
</protein>
<dbReference type="EMBL" id="MT631189">
    <property type="protein sequence ID" value="QNO46397.1"/>
    <property type="molecule type" value="Genomic_DNA"/>
</dbReference>
<reference evidence="2" key="1">
    <citation type="submission" date="2020-06" db="EMBL/GenBank/DDBJ databases">
        <title>Unique genomic features of the anaerobic methanotrophic archaea.</title>
        <authorList>
            <person name="Chadwick G.L."/>
            <person name="Skennerton C.T."/>
            <person name="Laso-Perez R."/>
            <person name="Leu A.O."/>
            <person name="Speth D.R."/>
            <person name="Yu H."/>
            <person name="Morgan-Lang C."/>
            <person name="Hatzenpichler R."/>
            <person name="Goudeau D."/>
            <person name="Malmstrom R."/>
            <person name="Brazelton W.J."/>
            <person name="Woyke T."/>
            <person name="Hallam S.J."/>
            <person name="Tyson G.W."/>
            <person name="Wegener G."/>
            <person name="Boetius A."/>
            <person name="Orphan V."/>
        </authorList>
    </citation>
    <scope>NUCLEOTIDE SEQUENCE</scope>
</reference>
<sequence>MTKETDAEKIKTILGGNLVTLAEYQTGDKMTLLAVCNSIDFDTLHKLKGTKEIPLLLTKEELLDGADVFPIEFLNIKQHHIMLDGEDLLKDLVISKKHLRHQLEFEFRSKLLHLRGEYLMFKGKDLERLILAAVPVLAPVIGALLYLKDLPPISPGDMWGAVSDAYDADTEVLREIYEIRRGNAKFKKEKEQYIRDIIKVLSDIGEIVDEFEVIE</sequence>
<accession>A0A7G9YEG3</accession>
<evidence type="ECO:0000313" key="2">
    <source>
        <dbReference type="EMBL" id="QNO46397.1"/>
    </source>
</evidence>
<organism evidence="2">
    <name type="scientific">Candidatus Methanogaster sp. ANME-2c ERB4</name>
    <dbReference type="NCBI Taxonomy" id="2759911"/>
    <lineage>
        <taxon>Archaea</taxon>
        <taxon>Methanobacteriati</taxon>
        <taxon>Methanobacteriota</taxon>
        <taxon>Stenosarchaea group</taxon>
        <taxon>Methanomicrobia</taxon>
        <taxon>Methanosarcinales</taxon>
        <taxon>ANME-2 cluster</taxon>
        <taxon>Candidatus Methanogasteraceae</taxon>
        <taxon>Candidatus Methanogaster</taxon>
    </lineage>
</organism>
<feature type="transmembrane region" description="Helical" evidence="1">
    <location>
        <begin position="129"/>
        <end position="147"/>
    </location>
</feature>